<feature type="compositionally biased region" description="Polar residues" evidence="1">
    <location>
        <begin position="394"/>
        <end position="403"/>
    </location>
</feature>
<proteinExistence type="predicted"/>
<dbReference type="EMBL" id="MU548703">
    <property type="protein sequence ID" value="KAI5627820.1"/>
    <property type="molecule type" value="Genomic_DNA"/>
</dbReference>
<evidence type="ECO:0000256" key="1">
    <source>
        <dbReference type="SAM" id="MobiDB-lite"/>
    </source>
</evidence>
<dbReference type="PANTHER" id="PTHR11852:SF4">
    <property type="entry name" value="LITTLE ELONGATION COMPLEX SUBUNIT 1"/>
    <property type="match status" value="1"/>
</dbReference>
<dbReference type="PANTHER" id="PTHR11852">
    <property type="entry name" value="PLATELET-ACTIVATING FACTOR ACETYLHYDROLASE"/>
    <property type="match status" value="1"/>
</dbReference>
<dbReference type="InterPro" id="IPR057881">
    <property type="entry name" value="ICE1_C"/>
</dbReference>
<gene>
    <name evidence="3" type="ORF">C0J50_10645</name>
</gene>
<name>A0AAD5FSR2_SILAS</name>
<organism evidence="3 4">
    <name type="scientific">Silurus asotus</name>
    <name type="common">Amur catfish</name>
    <name type="synonym">Parasilurus asotus</name>
    <dbReference type="NCBI Taxonomy" id="30991"/>
    <lineage>
        <taxon>Eukaryota</taxon>
        <taxon>Metazoa</taxon>
        <taxon>Chordata</taxon>
        <taxon>Craniata</taxon>
        <taxon>Vertebrata</taxon>
        <taxon>Euteleostomi</taxon>
        <taxon>Actinopterygii</taxon>
        <taxon>Neopterygii</taxon>
        <taxon>Teleostei</taxon>
        <taxon>Ostariophysi</taxon>
        <taxon>Siluriformes</taxon>
        <taxon>Siluridae</taxon>
        <taxon>Silurus</taxon>
    </lineage>
</organism>
<evidence type="ECO:0000313" key="4">
    <source>
        <dbReference type="Proteomes" id="UP001205998"/>
    </source>
</evidence>
<protein>
    <submittedName>
        <fullName evidence="3">Little elongation complex subunit 1</fullName>
    </submittedName>
</protein>
<accession>A0AAD5FSR2</accession>
<dbReference type="Pfam" id="PF25817">
    <property type="entry name" value="ICE1_C"/>
    <property type="match status" value="1"/>
</dbReference>
<feature type="domain" description="Little elongation complex subunit 1 C-terminal" evidence="2">
    <location>
        <begin position="252"/>
        <end position="327"/>
    </location>
</feature>
<feature type="region of interest" description="Disordered" evidence="1">
    <location>
        <begin position="1"/>
        <end position="54"/>
    </location>
</feature>
<dbReference type="AlphaFoldDB" id="A0AAD5FSR2"/>
<reference evidence="3" key="1">
    <citation type="submission" date="2018-07" db="EMBL/GenBank/DDBJ databases">
        <title>Comparative genomics of catfishes provides insights into carnivory and benthic adaptation.</title>
        <authorList>
            <person name="Zhang Y."/>
            <person name="Wang D."/>
            <person name="Peng Z."/>
            <person name="Zheng S."/>
            <person name="Shao F."/>
            <person name="Tao W."/>
        </authorList>
    </citation>
    <scope>NUCLEOTIDE SEQUENCE</scope>
    <source>
        <strain evidence="3">Chongqing</strain>
    </source>
</reference>
<feature type="region of interest" description="Disordered" evidence="1">
    <location>
        <begin position="384"/>
        <end position="403"/>
    </location>
</feature>
<dbReference type="Proteomes" id="UP001205998">
    <property type="component" value="Unassembled WGS sequence"/>
</dbReference>
<evidence type="ECO:0000259" key="2">
    <source>
        <dbReference type="Pfam" id="PF25817"/>
    </source>
</evidence>
<comment type="caution">
    <text evidence="3">The sequence shown here is derived from an EMBL/GenBank/DDBJ whole genome shotgun (WGS) entry which is preliminary data.</text>
</comment>
<evidence type="ECO:0000313" key="3">
    <source>
        <dbReference type="EMBL" id="KAI5627820.1"/>
    </source>
</evidence>
<sequence>MGRASVENQLLELKDVKSPLPGNQTQTNLRAKRAASDMPPPSAAKKPQFDAAPHKHTTQSLITSALETLQDYCDDVLSPNWIDALLKGNCELPSLTDEEKSVISRFCVNELLTETFLKVVLDKIKVEKESMGHELLQSLCRVYVGLCQKRGDYYKAHALAYRFLKEDFSEAPKLIIVMVTAWPSVFSQNSPLCRAIHIVCKIRAYGKIYYLLSKYLHWHTEPPGNIYRTITRTLKAVVKDKNLTFQKSSWYGQLGQKALRENVAASVEDLAKRITKFRRQNDLPWEVQLAVVYATHDLAPSNPKVALKALESWKQNLTKPVPPAVTKRASVDNQLLELKGLQNEAKTLSNITNTTASCGVAFAAKKFGSATPRHVIHVPGILPSKQESSDQRHNNTISGNQTMNISGRTFTTLKSTANRTGSDVPPLRIAKRPRLDAASADPATTTHMTQSLISSSLETLQESCSDLLTTDRIHALFEETSELPVLTDEEKSIISKFCVNESLTQTFLSVILDKVKTEKESMGHDLLQSLCRVYVGLCQIRGDSHKAHDLAYRFLKEDFPEAPKLIMVMVTAWPKVFFHHSPLCKAIHIVCKMKANGTMLDLLSKYLFWDEESALASPNFMMDFVCRFGVGDKQAPEVPVTTVPAPLPSVDLSTSSRPASG</sequence>
<keyword evidence="4" id="KW-1185">Reference proteome</keyword>